<feature type="non-terminal residue" evidence="3">
    <location>
        <position position="1"/>
    </location>
</feature>
<dbReference type="AlphaFoldDB" id="A0A932ZSM2"/>
<dbReference type="Pfam" id="PF07090">
    <property type="entry name" value="GATase1_like"/>
    <property type="match status" value="1"/>
</dbReference>
<dbReference type="InterPro" id="IPR029062">
    <property type="entry name" value="Class_I_gatase-like"/>
</dbReference>
<dbReference type="InterPro" id="IPR036465">
    <property type="entry name" value="vWFA_dom_sf"/>
</dbReference>
<sequence length="722" mass="78202">LLVFFLSGPTLIQRSERSLPPKLLVLVDGSGSMGVKDGAGGGTRLAQAVEFLLGKAPARTREGEGSAPQGLLDRLFQSYDVHLMGFGASATPLSREALRALAANGLASDPLRSIRSASGEPGSPAARGGRGASVFREDRPAGILLLSDGGDTTGSAWPPEDAGSFPPVVSVGFGDPAGFRDISLHGVRAPRIAFQDKEVQLEVTLSVRGYSGLRLPVALTREGRVVRTQTVDVRGDPAAQKIEFRFTPNEVGSLLLSVETPVQRGELVESNNRVEIPLEVRRDKIRILTISGAPSWNYSFLRAALKRDPAIDLVSFVFLRTSEDDPGVPTQELSLVPFPVDRLFLEELKNFEIVVFDNFSAQEYFSNYYLERVKDYVRKGGAFWIFGGRASFGAGGYARSPIEELLPVRISPTSDYVAAARAAGQLTDSGARHPVTRLSPDPETNARMWASFPPLRRLNLTARSEEGQTLLASGGEGGGAPLIAARRLGEGRILSVLSDDTWRWSFGMVAAEKSNQLYTQLVAQMTRWLSGDPTSSQVQILPDAEPGKEGFYVARIQVLDDDYRPAHGAAVRVSLRDLYGNVQTLAGEFRADTGEFEARFRPSGRGSYRAEVAAMLGQRHLGQAVRTLSVGGGAGGAEWTDVSPRWDRLQGLSAKTGGVFLRAAGEDPQKLEKGVLDALQGKVPSKILEVRDVRLWSIPWVGFVLILLPACEWTLRRLWGLA</sequence>
<accession>A0A932ZSM2</accession>
<evidence type="ECO:0000313" key="4">
    <source>
        <dbReference type="Proteomes" id="UP000752292"/>
    </source>
</evidence>
<proteinExistence type="predicted"/>
<protein>
    <recommendedName>
        <fullName evidence="2">Putative glutamine amidotransferase domain-containing protein</fullName>
    </recommendedName>
</protein>
<dbReference type="InterPro" id="IPR010768">
    <property type="entry name" value="GATase1-like"/>
</dbReference>
<evidence type="ECO:0000259" key="2">
    <source>
        <dbReference type="Pfam" id="PF07090"/>
    </source>
</evidence>
<reference evidence="3" key="1">
    <citation type="submission" date="2020-07" db="EMBL/GenBank/DDBJ databases">
        <title>Huge and variable diversity of episymbiotic CPR bacteria and DPANN archaea in groundwater ecosystems.</title>
        <authorList>
            <person name="He C.Y."/>
            <person name="Keren R."/>
            <person name="Whittaker M."/>
            <person name="Farag I.F."/>
            <person name="Doudna J."/>
            <person name="Cate J.H.D."/>
            <person name="Banfield J.F."/>
        </authorList>
    </citation>
    <scope>NUCLEOTIDE SEQUENCE</scope>
    <source>
        <strain evidence="3">NC_groundwater_1370_Ag_S-0.2um_69_93</strain>
    </source>
</reference>
<dbReference type="Proteomes" id="UP000752292">
    <property type="component" value="Unassembled WGS sequence"/>
</dbReference>
<name>A0A932ZSM2_UNCTE</name>
<organism evidence="3 4">
    <name type="scientific">Tectimicrobiota bacterium</name>
    <dbReference type="NCBI Taxonomy" id="2528274"/>
    <lineage>
        <taxon>Bacteria</taxon>
        <taxon>Pseudomonadati</taxon>
        <taxon>Nitrospinota/Tectimicrobiota group</taxon>
        <taxon>Candidatus Tectimicrobiota</taxon>
    </lineage>
</organism>
<evidence type="ECO:0000313" key="3">
    <source>
        <dbReference type="EMBL" id="MBI4250886.1"/>
    </source>
</evidence>
<dbReference type="SUPFAM" id="SSF52317">
    <property type="entry name" value="Class I glutamine amidotransferase-like"/>
    <property type="match status" value="1"/>
</dbReference>
<dbReference type="PANTHER" id="PTHR37947">
    <property type="entry name" value="BLL2462 PROTEIN"/>
    <property type="match status" value="1"/>
</dbReference>
<comment type="caution">
    <text evidence="3">The sequence shown here is derived from an EMBL/GenBank/DDBJ whole genome shotgun (WGS) entry which is preliminary data.</text>
</comment>
<dbReference type="Gene3D" id="3.40.50.410">
    <property type="entry name" value="von Willebrand factor, type A domain"/>
    <property type="match status" value="1"/>
</dbReference>
<gene>
    <name evidence="3" type="ORF">HY618_00365</name>
</gene>
<dbReference type="Gene3D" id="3.40.50.880">
    <property type="match status" value="1"/>
</dbReference>
<evidence type="ECO:0000256" key="1">
    <source>
        <dbReference type="SAM" id="MobiDB-lite"/>
    </source>
</evidence>
<feature type="region of interest" description="Disordered" evidence="1">
    <location>
        <begin position="112"/>
        <end position="133"/>
    </location>
</feature>
<feature type="domain" description="Putative glutamine amidotransferase" evidence="2">
    <location>
        <begin position="369"/>
        <end position="524"/>
    </location>
</feature>
<feature type="compositionally biased region" description="Low complexity" evidence="1">
    <location>
        <begin position="115"/>
        <end position="127"/>
    </location>
</feature>
<dbReference type="EMBL" id="JACQRX010000017">
    <property type="protein sequence ID" value="MBI4250886.1"/>
    <property type="molecule type" value="Genomic_DNA"/>
</dbReference>
<dbReference type="PANTHER" id="PTHR37947:SF1">
    <property type="entry name" value="BLL2462 PROTEIN"/>
    <property type="match status" value="1"/>
</dbReference>